<accession>A0A8S4N741</accession>
<dbReference type="AlphaFoldDB" id="A0A8S4N741"/>
<dbReference type="PANTHER" id="PTHR24410:SF41">
    <property type="entry name" value="HL07962P"/>
    <property type="match status" value="1"/>
</dbReference>
<dbReference type="EMBL" id="CAIIXF020000002">
    <property type="protein sequence ID" value="CAH1776486.1"/>
    <property type="molecule type" value="Genomic_DNA"/>
</dbReference>
<dbReference type="PROSITE" id="PS50097">
    <property type="entry name" value="BTB"/>
    <property type="match status" value="1"/>
</dbReference>
<dbReference type="SUPFAM" id="SSF54695">
    <property type="entry name" value="POZ domain"/>
    <property type="match status" value="1"/>
</dbReference>
<dbReference type="InterPro" id="IPR011333">
    <property type="entry name" value="SKP1/BTB/POZ_sf"/>
</dbReference>
<protein>
    <recommendedName>
        <fullName evidence="1">BTB domain-containing protein</fullName>
    </recommendedName>
</protein>
<reference evidence="2" key="1">
    <citation type="submission" date="2022-03" db="EMBL/GenBank/DDBJ databases">
        <authorList>
            <person name="Martin C."/>
        </authorList>
    </citation>
    <scope>NUCLEOTIDE SEQUENCE</scope>
</reference>
<dbReference type="InterPro" id="IPR011705">
    <property type="entry name" value="BACK"/>
</dbReference>
<dbReference type="Pfam" id="PF00651">
    <property type="entry name" value="BTB"/>
    <property type="match status" value="1"/>
</dbReference>
<evidence type="ECO:0000313" key="3">
    <source>
        <dbReference type="Proteomes" id="UP000749559"/>
    </source>
</evidence>
<keyword evidence="3" id="KW-1185">Reference proteome</keyword>
<gene>
    <name evidence="2" type="ORF">OFUS_LOCUS3659</name>
</gene>
<dbReference type="Gene3D" id="3.30.710.10">
    <property type="entry name" value="Potassium Channel Kv1.1, Chain A"/>
    <property type="match status" value="1"/>
</dbReference>
<name>A0A8S4N741_OWEFU</name>
<dbReference type="OrthoDB" id="2359033at2759"/>
<comment type="caution">
    <text evidence="2">The sequence shown here is derived from an EMBL/GenBank/DDBJ whole genome shotgun (WGS) entry which is preliminary data.</text>
</comment>
<feature type="domain" description="BTB" evidence="1">
    <location>
        <begin position="58"/>
        <end position="129"/>
    </location>
</feature>
<dbReference type="Gene3D" id="1.25.40.420">
    <property type="match status" value="1"/>
</dbReference>
<dbReference type="CDD" id="cd18292">
    <property type="entry name" value="BTB_POZ_BTBD17"/>
    <property type="match status" value="1"/>
</dbReference>
<dbReference type="CDD" id="cd18493">
    <property type="entry name" value="BACK_BTBD17"/>
    <property type="match status" value="1"/>
</dbReference>
<dbReference type="InterPro" id="IPR051481">
    <property type="entry name" value="BTB-POZ/Galectin-3-binding"/>
</dbReference>
<evidence type="ECO:0000259" key="1">
    <source>
        <dbReference type="PROSITE" id="PS50097"/>
    </source>
</evidence>
<organism evidence="2 3">
    <name type="scientific">Owenia fusiformis</name>
    <name type="common">Polychaete worm</name>
    <dbReference type="NCBI Taxonomy" id="6347"/>
    <lineage>
        <taxon>Eukaryota</taxon>
        <taxon>Metazoa</taxon>
        <taxon>Spiralia</taxon>
        <taxon>Lophotrochozoa</taxon>
        <taxon>Annelida</taxon>
        <taxon>Polychaeta</taxon>
        <taxon>Sedentaria</taxon>
        <taxon>Canalipalpata</taxon>
        <taxon>Sabellida</taxon>
        <taxon>Oweniida</taxon>
        <taxon>Oweniidae</taxon>
        <taxon>Owenia</taxon>
    </lineage>
</organism>
<evidence type="ECO:0000313" key="2">
    <source>
        <dbReference type="EMBL" id="CAH1776486.1"/>
    </source>
</evidence>
<dbReference type="Pfam" id="PF07707">
    <property type="entry name" value="BACK"/>
    <property type="match status" value="1"/>
</dbReference>
<dbReference type="SMART" id="SM00875">
    <property type="entry name" value="BACK"/>
    <property type="match status" value="1"/>
</dbReference>
<dbReference type="SMART" id="SM00225">
    <property type="entry name" value="BTB"/>
    <property type="match status" value="1"/>
</dbReference>
<dbReference type="InterPro" id="IPR000210">
    <property type="entry name" value="BTB/POZ_dom"/>
</dbReference>
<sequence length="439" mass="50392">MSFHDFLDDFFSSNADTKKVTMETPESPMTSSAGSEVLRDENNFIQNVSQFFNTQALSDVTLKIADQRYYAHKFVLAKSSDVFRTMLYERPWAQSLDDDEVELNESIECQSVFDKFLRYLYTAEVSINSQTCVGILCLADKYNVGSLKELCQAYMVENTKSPKIKNALLWYSWGKALHLEPLIERCSETIAWNAHEIITSPHWLNMDLDFVADMLQKSELVVPNEWVVLEATTRWLLHESHVGNLLENSENLLPYVRLPQMSIAQLYRLENSELSEHLESSSLIKDLLGKAFRFRALCPSQHALGVSFNEPFYQPRDYMDLTVDNVRMQNTLRFGIQVDVKMFTGPVPGEIRDADWKLTYRKNGEIWSLQIYAHETAMVNNEARFETSVVIFDELDKVIQVERQPVTSVTRGNSQNIQVTIKSPETSKNMAVLLKTVAS</sequence>
<proteinExistence type="predicted"/>
<dbReference type="Proteomes" id="UP000749559">
    <property type="component" value="Unassembled WGS sequence"/>
</dbReference>
<dbReference type="PANTHER" id="PTHR24410">
    <property type="entry name" value="HL07962P-RELATED"/>
    <property type="match status" value="1"/>
</dbReference>